<keyword evidence="1" id="KW-0812">Transmembrane</keyword>
<evidence type="ECO:0000256" key="1">
    <source>
        <dbReference type="SAM" id="Phobius"/>
    </source>
</evidence>
<dbReference type="AlphaFoldDB" id="A0A8J6F5P2"/>
<accession>A0A8J6F5P2</accession>
<feature type="transmembrane region" description="Helical" evidence="1">
    <location>
        <begin position="44"/>
        <end position="61"/>
    </location>
</feature>
<keyword evidence="1" id="KW-0472">Membrane</keyword>
<reference evidence="2" key="1">
    <citation type="thesis" date="2020" institute="ProQuest LLC" country="789 East Eisenhower Parkway, Ann Arbor, MI, USA">
        <title>Comparative Genomics and Chromosome Evolution.</title>
        <authorList>
            <person name="Mudd A.B."/>
        </authorList>
    </citation>
    <scope>NUCLEOTIDE SEQUENCE</scope>
    <source>
        <strain evidence="2">HN-11 Male</strain>
        <tissue evidence="2">Kidney and liver</tissue>
    </source>
</reference>
<protein>
    <submittedName>
        <fullName evidence="2">Uncharacterized protein</fullName>
    </submittedName>
</protein>
<evidence type="ECO:0000313" key="2">
    <source>
        <dbReference type="EMBL" id="KAG9480599.1"/>
    </source>
</evidence>
<comment type="caution">
    <text evidence="2">The sequence shown here is derived from an EMBL/GenBank/DDBJ whole genome shotgun (WGS) entry which is preliminary data.</text>
</comment>
<feature type="transmembrane region" description="Helical" evidence="1">
    <location>
        <begin position="15"/>
        <end position="37"/>
    </location>
</feature>
<dbReference type="EMBL" id="WNTK01000007">
    <property type="protein sequence ID" value="KAG9480599.1"/>
    <property type="molecule type" value="Genomic_DNA"/>
</dbReference>
<organism evidence="2 3">
    <name type="scientific">Eleutherodactylus coqui</name>
    <name type="common">Puerto Rican coqui</name>
    <dbReference type="NCBI Taxonomy" id="57060"/>
    <lineage>
        <taxon>Eukaryota</taxon>
        <taxon>Metazoa</taxon>
        <taxon>Chordata</taxon>
        <taxon>Craniata</taxon>
        <taxon>Vertebrata</taxon>
        <taxon>Euteleostomi</taxon>
        <taxon>Amphibia</taxon>
        <taxon>Batrachia</taxon>
        <taxon>Anura</taxon>
        <taxon>Neobatrachia</taxon>
        <taxon>Hyloidea</taxon>
        <taxon>Eleutherodactylidae</taxon>
        <taxon>Eleutherodactylinae</taxon>
        <taxon>Eleutherodactylus</taxon>
        <taxon>Eleutherodactylus</taxon>
    </lineage>
</organism>
<gene>
    <name evidence="2" type="ORF">GDO78_012190</name>
</gene>
<proteinExistence type="predicted"/>
<keyword evidence="3" id="KW-1185">Reference proteome</keyword>
<keyword evidence="1" id="KW-1133">Transmembrane helix</keyword>
<name>A0A8J6F5P2_ELECQ</name>
<dbReference type="Proteomes" id="UP000770717">
    <property type="component" value="Unassembled WGS sequence"/>
</dbReference>
<evidence type="ECO:0000313" key="3">
    <source>
        <dbReference type="Proteomes" id="UP000770717"/>
    </source>
</evidence>
<sequence length="94" mass="10837">MIYVYIQSILEDPHLIFIFLQISIPASHALCSCCSTMKSKCSEYLAVLLLLLFQICTQYIYRVIITNAHNPLLSSVSFFKSRLHLAYIFMAIEK</sequence>